<evidence type="ECO:0000256" key="4">
    <source>
        <dbReference type="ARBA" id="ARBA00016377"/>
    </source>
</evidence>
<evidence type="ECO:0000256" key="1">
    <source>
        <dbReference type="ARBA" id="ARBA00000847"/>
    </source>
</evidence>
<dbReference type="PROSITE" id="PS00893">
    <property type="entry name" value="NUDIX_BOX"/>
    <property type="match status" value="1"/>
</dbReference>
<dbReference type="GO" id="GO:0006753">
    <property type="term" value="P:nucleoside phosphate metabolic process"/>
    <property type="evidence" value="ECO:0007669"/>
    <property type="project" value="TreeGrafter"/>
</dbReference>
<dbReference type="CDD" id="cd03424">
    <property type="entry name" value="NUDIX_ADPRase_Nudt5_UGPPase_Nudt14"/>
    <property type="match status" value="1"/>
</dbReference>
<comment type="similarity">
    <text evidence="3">Belongs to the Nudix hydrolase family. NudK subfamily.</text>
</comment>
<dbReference type="Gene3D" id="3.90.79.10">
    <property type="entry name" value="Nucleoside Triphosphate Pyrophosphohydrolase"/>
    <property type="match status" value="1"/>
</dbReference>
<dbReference type="SUPFAM" id="SSF55811">
    <property type="entry name" value="Nudix"/>
    <property type="match status" value="1"/>
</dbReference>
<dbReference type="GO" id="GO:0016787">
    <property type="term" value="F:hydrolase activity"/>
    <property type="evidence" value="ECO:0007669"/>
    <property type="project" value="UniProtKB-KW"/>
</dbReference>
<feature type="domain" description="Nudix hydrolase" evidence="8">
    <location>
        <begin position="35"/>
        <end position="164"/>
    </location>
</feature>
<dbReference type="InterPro" id="IPR000086">
    <property type="entry name" value="NUDIX_hydrolase_dom"/>
</dbReference>
<evidence type="ECO:0000256" key="2">
    <source>
        <dbReference type="ARBA" id="ARBA00001946"/>
    </source>
</evidence>
<gene>
    <name evidence="9" type="primary">nudF</name>
    <name evidence="9" type="ORF">GMLC_22870</name>
</gene>
<dbReference type="GO" id="GO:0019693">
    <property type="term" value="P:ribose phosphate metabolic process"/>
    <property type="evidence" value="ECO:0007669"/>
    <property type="project" value="TreeGrafter"/>
</dbReference>
<dbReference type="InterPro" id="IPR015797">
    <property type="entry name" value="NUDIX_hydrolase-like_dom_sf"/>
</dbReference>
<dbReference type="AlphaFoldDB" id="A0A6V8N813"/>
<dbReference type="Pfam" id="PF00293">
    <property type="entry name" value="NUDIX"/>
    <property type="match status" value="1"/>
</dbReference>
<accession>A0A6V8N813</accession>
<dbReference type="Proteomes" id="UP000587586">
    <property type="component" value="Unassembled WGS sequence"/>
</dbReference>
<evidence type="ECO:0000313" key="10">
    <source>
        <dbReference type="Proteomes" id="UP000587586"/>
    </source>
</evidence>
<evidence type="ECO:0000256" key="6">
    <source>
        <dbReference type="ARBA" id="ARBA00032162"/>
    </source>
</evidence>
<dbReference type="RefSeq" id="WP_183361259.1">
    <property type="nucleotide sequence ID" value="NZ_BLXZ01000004.1"/>
</dbReference>
<evidence type="ECO:0000256" key="7">
    <source>
        <dbReference type="ARBA" id="ARBA00032272"/>
    </source>
</evidence>
<dbReference type="PANTHER" id="PTHR11839">
    <property type="entry name" value="UDP/ADP-SUGAR PYROPHOSPHATASE"/>
    <property type="match status" value="1"/>
</dbReference>
<dbReference type="PROSITE" id="PS51462">
    <property type="entry name" value="NUDIX"/>
    <property type="match status" value="1"/>
</dbReference>
<dbReference type="InterPro" id="IPR020084">
    <property type="entry name" value="NUDIX_hydrolase_CS"/>
</dbReference>
<evidence type="ECO:0000256" key="5">
    <source>
        <dbReference type="ARBA" id="ARBA00022801"/>
    </source>
</evidence>
<comment type="catalytic activity">
    <reaction evidence="1">
        <text>GDP-alpha-D-mannose + H2O = alpha-D-mannose 1-phosphate + GMP + 2 H(+)</text>
        <dbReference type="Rhea" id="RHEA:27978"/>
        <dbReference type="ChEBI" id="CHEBI:15377"/>
        <dbReference type="ChEBI" id="CHEBI:15378"/>
        <dbReference type="ChEBI" id="CHEBI:57527"/>
        <dbReference type="ChEBI" id="CHEBI:58115"/>
        <dbReference type="ChEBI" id="CHEBI:58409"/>
    </reaction>
</comment>
<keyword evidence="5" id="KW-0378">Hydrolase</keyword>
<dbReference type="GO" id="GO:0005829">
    <property type="term" value="C:cytosol"/>
    <property type="evidence" value="ECO:0007669"/>
    <property type="project" value="TreeGrafter"/>
</dbReference>
<reference evidence="10" key="1">
    <citation type="submission" date="2020-06" db="EMBL/GenBank/DDBJ databases">
        <title>Draft genomic sequecing of Geomonas sp. Red745.</title>
        <authorList>
            <person name="Itoh H."/>
            <person name="Xu Z.X."/>
            <person name="Ushijima N."/>
            <person name="Masuda Y."/>
            <person name="Shiratori Y."/>
            <person name="Senoo K."/>
        </authorList>
    </citation>
    <scope>NUCLEOTIDE SEQUENCE [LARGE SCALE GENOMIC DNA]</scope>
    <source>
        <strain evidence="10">Red745</strain>
    </source>
</reference>
<organism evidence="9 10">
    <name type="scientific">Geomonas limicola</name>
    <dbReference type="NCBI Taxonomy" id="2740186"/>
    <lineage>
        <taxon>Bacteria</taxon>
        <taxon>Pseudomonadati</taxon>
        <taxon>Thermodesulfobacteriota</taxon>
        <taxon>Desulfuromonadia</taxon>
        <taxon>Geobacterales</taxon>
        <taxon>Geobacteraceae</taxon>
        <taxon>Geomonas</taxon>
    </lineage>
</organism>
<dbReference type="EMBL" id="BLXZ01000004">
    <property type="protein sequence ID" value="GFO68708.1"/>
    <property type="molecule type" value="Genomic_DNA"/>
</dbReference>
<dbReference type="FunFam" id="3.90.79.10:FF:000024">
    <property type="entry name" value="ADP-ribose pyrophosphatase"/>
    <property type="match status" value="1"/>
</dbReference>
<proteinExistence type="inferred from homology"/>
<comment type="cofactor">
    <cofactor evidence="2">
        <name>Mg(2+)</name>
        <dbReference type="ChEBI" id="CHEBI:18420"/>
    </cofactor>
</comment>
<sequence length="173" mass="18716">METRNHSTVFSGLVVDIEQMDVLIGSQGWYTYQIVRHPGGAAVLPLHEDGSVTLIRQLRPAVGEFLLELPAGRLAPGEDPQLAAGRELVEETGLSAGTLESLGVLHSSPGVFDEVIHLYLATGLTQGEAEPEDYEEISCVRLPLEEALKMAEEGAITDGKTITALLRARRYLP</sequence>
<comment type="caution">
    <text evidence="9">The sequence shown here is derived from an EMBL/GenBank/DDBJ whole genome shotgun (WGS) entry which is preliminary data.</text>
</comment>
<name>A0A6V8N813_9BACT</name>
<dbReference type="PANTHER" id="PTHR11839:SF18">
    <property type="entry name" value="NUDIX HYDROLASE DOMAIN-CONTAINING PROTEIN"/>
    <property type="match status" value="1"/>
</dbReference>
<evidence type="ECO:0000313" key="9">
    <source>
        <dbReference type="EMBL" id="GFO68708.1"/>
    </source>
</evidence>
<protein>
    <recommendedName>
        <fullName evidence="4">GDP-mannose pyrophosphatase</fullName>
    </recommendedName>
    <alternativeName>
        <fullName evidence="6">GDP-mannose hydrolase</fullName>
    </alternativeName>
    <alternativeName>
        <fullName evidence="7">GDPMK</fullName>
    </alternativeName>
</protein>
<evidence type="ECO:0000259" key="8">
    <source>
        <dbReference type="PROSITE" id="PS51462"/>
    </source>
</evidence>
<evidence type="ECO:0000256" key="3">
    <source>
        <dbReference type="ARBA" id="ARBA00007275"/>
    </source>
</evidence>
<keyword evidence="10" id="KW-1185">Reference proteome</keyword>